<accession>A0ABQ3UW59</accession>
<keyword evidence="2" id="KW-1185">Reference proteome</keyword>
<evidence type="ECO:0000313" key="1">
    <source>
        <dbReference type="EMBL" id="GHO56637.1"/>
    </source>
</evidence>
<comment type="caution">
    <text evidence="1">The sequence shown here is derived from an EMBL/GenBank/DDBJ whole genome shotgun (WGS) entry which is preliminary data.</text>
</comment>
<name>A0ABQ3UW59_9CHLR</name>
<evidence type="ECO:0000313" key="2">
    <source>
        <dbReference type="Proteomes" id="UP000654345"/>
    </source>
</evidence>
<dbReference type="Proteomes" id="UP000654345">
    <property type="component" value="Unassembled WGS sequence"/>
</dbReference>
<reference evidence="1 2" key="1">
    <citation type="journal article" date="2021" name="Int. J. Syst. Evol. Microbiol.">
        <title>Reticulibacter mediterranei gen. nov., sp. nov., within the new family Reticulibacteraceae fam. nov., and Ktedonospora formicarum gen. nov., sp. nov., Ktedonobacter robiniae sp. nov., Dictyobacter formicarum sp. nov. and Dictyobacter arantiisoli sp. nov., belonging to the class Ktedonobacteria.</title>
        <authorList>
            <person name="Yabe S."/>
            <person name="Zheng Y."/>
            <person name="Wang C.M."/>
            <person name="Sakai Y."/>
            <person name="Abe K."/>
            <person name="Yokota A."/>
            <person name="Donadio S."/>
            <person name="Cavaletti L."/>
            <person name="Monciardini P."/>
        </authorList>
    </citation>
    <scope>NUCLEOTIDE SEQUENCE [LARGE SCALE GENOMIC DNA]</scope>
    <source>
        <strain evidence="1 2">SOSP1-30</strain>
    </source>
</reference>
<proteinExistence type="predicted"/>
<dbReference type="EMBL" id="BNJG01000002">
    <property type="protein sequence ID" value="GHO56637.1"/>
    <property type="molecule type" value="Genomic_DNA"/>
</dbReference>
<sequence>MSIKPYGDNFAPVIPLDDEPVHTEAQQFCFDPTCNCHDDPALVSVANQQYNDGLLTAEEATRTIQGRQV</sequence>
<protein>
    <recommendedName>
        <fullName evidence="3">Antitoxin VbhA domain-containing protein</fullName>
    </recommendedName>
</protein>
<gene>
    <name evidence="1" type="ORF">KSB_51120</name>
</gene>
<dbReference type="RefSeq" id="WP_201373106.1">
    <property type="nucleotide sequence ID" value="NZ_BNJG01000002.1"/>
</dbReference>
<organism evidence="1 2">
    <name type="scientific">Ktedonobacter robiniae</name>
    <dbReference type="NCBI Taxonomy" id="2778365"/>
    <lineage>
        <taxon>Bacteria</taxon>
        <taxon>Bacillati</taxon>
        <taxon>Chloroflexota</taxon>
        <taxon>Ktedonobacteria</taxon>
        <taxon>Ktedonobacterales</taxon>
        <taxon>Ktedonobacteraceae</taxon>
        <taxon>Ktedonobacter</taxon>
    </lineage>
</organism>
<evidence type="ECO:0008006" key="3">
    <source>
        <dbReference type="Google" id="ProtNLM"/>
    </source>
</evidence>